<dbReference type="SUPFAM" id="SSF53474">
    <property type="entry name" value="alpha/beta-Hydrolases"/>
    <property type="match status" value="1"/>
</dbReference>
<dbReference type="Proteomes" id="UP001500449">
    <property type="component" value="Unassembled WGS sequence"/>
</dbReference>
<accession>A0ABN2MIZ0</accession>
<evidence type="ECO:0000259" key="2">
    <source>
        <dbReference type="Pfam" id="PF00561"/>
    </source>
</evidence>
<keyword evidence="4" id="KW-1185">Reference proteome</keyword>
<keyword evidence="1 3" id="KW-0378">Hydrolase</keyword>
<organism evidence="3 4">
    <name type="scientific">Pseudonocardia ailaonensis</name>
    <dbReference type="NCBI Taxonomy" id="367279"/>
    <lineage>
        <taxon>Bacteria</taxon>
        <taxon>Bacillati</taxon>
        <taxon>Actinomycetota</taxon>
        <taxon>Actinomycetes</taxon>
        <taxon>Pseudonocardiales</taxon>
        <taxon>Pseudonocardiaceae</taxon>
        <taxon>Pseudonocardia</taxon>
    </lineage>
</organism>
<dbReference type="Gene3D" id="3.40.50.1820">
    <property type="entry name" value="alpha/beta hydrolase"/>
    <property type="match status" value="1"/>
</dbReference>
<dbReference type="PRINTS" id="PR00412">
    <property type="entry name" value="EPOXHYDRLASE"/>
</dbReference>
<dbReference type="GO" id="GO:0016787">
    <property type="term" value="F:hydrolase activity"/>
    <property type="evidence" value="ECO:0007669"/>
    <property type="project" value="UniProtKB-KW"/>
</dbReference>
<dbReference type="Pfam" id="PF00561">
    <property type="entry name" value="Abhydrolase_1"/>
    <property type="match status" value="1"/>
</dbReference>
<evidence type="ECO:0000313" key="4">
    <source>
        <dbReference type="Proteomes" id="UP001500449"/>
    </source>
</evidence>
<sequence>MRRRYRTRLRRPDVAADRHPVRGVNVDATTSRIEVPSGDLTLSVQVAGTGPLVILMHGWPELGLSWRHQVAPLAAAGHTVAVPDMRGFGGSGKPADVGAYDLDSLADDMAAVAAHLGARTWVAVGDDWGAFVAWRCALRFPDAVRGVFSIGVPYIPSDTRPRSSATDTEGFFYVRYFQEVGLAEAELEADVHGSLRHIFFALSGGAPQDAWLTPRPATSRLREGLVEPPPGPLSFLPDDVLERFAAAYRAGGFFGPVSWYRNGMANAAQAAAYGDGRIRQPAGFLAGEREIVLSINPDGRQAQRALIDDLRVDRIVPDAGHWLAQERPAEVTATLLEFLAELPAPVVAR</sequence>
<dbReference type="InterPro" id="IPR000639">
    <property type="entry name" value="Epox_hydrolase-like"/>
</dbReference>
<name>A0ABN2MIZ0_9PSEU</name>
<gene>
    <name evidence="3" type="ORF">GCM10009836_02340</name>
</gene>
<comment type="caution">
    <text evidence="3">The sequence shown here is derived from an EMBL/GenBank/DDBJ whole genome shotgun (WGS) entry which is preliminary data.</text>
</comment>
<dbReference type="EMBL" id="BAAAQK010000001">
    <property type="protein sequence ID" value="GAA1828130.1"/>
    <property type="molecule type" value="Genomic_DNA"/>
</dbReference>
<protein>
    <submittedName>
        <fullName evidence="3">Alpha/beta hydrolase</fullName>
    </submittedName>
</protein>
<evidence type="ECO:0000256" key="1">
    <source>
        <dbReference type="ARBA" id="ARBA00022801"/>
    </source>
</evidence>
<dbReference type="InterPro" id="IPR029058">
    <property type="entry name" value="AB_hydrolase_fold"/>
</dbReference>
<proteinExistence type="predicted"/>
<dbReference type="InterPro" id="IPR000073">
    <property type="entry name" value="AB_hydrolase_1"/>
</dbReference>
<evidence type="ECO:0000313" key="3">
    <source>
        <dbReference type="EMBL" id="GAA1828130.1"/>
    </source>
</evidence>
<feature type="domain" description="AB hydrolase-1" evidence="2">
    <location>
        <begin position="51"/>
        <end position="156"/>
    </location>
</feature>
<dbReference type="PANTHER" id="PTHR43329">
    <property type="entry name" value="EPOXIDE HYDROLASE"/>
    <property type="match status" value="1"/>
</dbReference>
<reference evidence="3 4" key="1">
    <citation type="journal article" date="2019" name="Int. J. Syst. Evol. Microbiol.">
        <title>The Global Catalogue of Microorganisms (GCM) 10K type strain sequencing project: providing services to taxonomists for standard genome sequencing and annotation.</title>
        <authorList>
            <consortium name="The Broad Institute Genomics Platform"/>
            <consortium name="The Broad Institute Genome Sequencing Center for Infectious Disease"/>
            <person name="Wu L."/>
            <person name="Ma J."/>
        </authorList>
    </citation>
    <scope>NUCLEOTIDE SEQUENCE [LARGE SCALE GENOMIC DNA]</scope>
    <source>
        <strain evidence="3 4">JCM 16009</strain>
    </source>
</reference>